<evidence type="ECO:0000313" key="1">
    <source>
        <dbReference type="EMBL" id="NEU03634.1"/>
    </source>
</evidence>
<dbReference type="Proteomes" id="UP000481872">
    <property type="component" value="Unassembled WGS sequence"/>
</dbReference>
<dbReference type="RefSeq" id="WP_199868945.1">
    <property type="nucleotide sequence ID" value="NZ_JAAGPU010000002.1"/>
</dbReference>
<reference evidence="1 2" key="1">
    <citation type="submission" date="2020-02" db="EMBL/GenBank/DDBJ databases">
        <title>Genome assembly of a novel Clostridium senegalense strain.</title>
        <authorList>
            <person name="Gupta T.B."/>
            <person name="Jauregui R."/>
            <person name="Maclean P."/>
            <person name="Nawarathana A."/>
            <person name="Brightwell G."/>
        </authorList>
    </citation>
    <scope>NUCLEOTIDE SEQUENCE [LARGE SCALE GENOMIC DNA]</scope>
    <source>
        <strain evidence="1 2">AGRFS4</strain>
    </source>
</reference>
<sequence length="135" mass="16388">MFLMELQLKERKSFLDLAQYTMKVDRYVTASESWMLKKFSEECGFFDNQYIPRKRQLDDIIKDFENSRKKIKNIVIFELYRMILADGVFHEKQRELVDHLAKQWDFTEDEISEIINLSQELIEMALKSYKRLSMN</sequence>
<dbReference type="InterPro" id="IPR029024">
    <property type="entry name" value="TerB-like"/>
</dbReference>
<proteinExistence type="predicted"/>
<evidence type="ECO:0000313" key="2">
    <source>
        <dbReference type="Proteomes" id="UP000481872"/>
    </source>
</evidence>
<dbReference type="SUPFAM" id="SSF158682">
    <property type="entry name" value="TerB-like"/>
    <property type="match status" value="1"/>
</dbReference>
<accession>A0A6M0H0I2</accession>
<dbReference type="Gene3D" id="1.10.3680.10">
    <property type="entry name" value="TerB-like"/>
    <property type="match status" value="1"/>
</dbReference>
<dbReference type="EMBL" id="JAAGPU010000002">
    <property type="protein sequence ID" value="NEU03634.1"/>
    <property type="molecule type" value="Genomic_DNA"/>
</dbReference>
<dbReference type="AlphaFoldDB" id="A0A6M0H0I2"/>
<organism evidence="1 2">
    <name type="scientific">Clostridium senegalense</name>
    <dbReference type="NCBI Taxonomy" id="1465809"/>
    <lineage>
        <taxon>Bacteria</taxon>
        <taxon>Bacillati</taxon>
        <taxon>Bacillota</taxon>
        <taxon>Clostridia</taxon>
        <taxon>Eubacteriales</taxon>
        <taxon>Clostridiaceae</taxon>
        <taxon>Clostridium</taxon>
    </lineage>
</organism>
<gene>
    <name evidence="1" type="ORF">G3M99_01950</name>
</gene>
<protein>
    <submittedName>
        <fullName evidence="1">Uncharacterized protein</fullName>
    </submittedName>
</protein>
<keyword evidence="2" id="KW-1185">Reference proteome</keyword>
<name>A0A6M0H0I2_9CLOT</name>
<comment type="caution">
    <text evidence="1">The sequence shown here is derived from an EMBL/GenBank/DDBJ whole genome shotgun (WGS) entry which is preliminary data.</text>
</comment>